<dbReference type="KEGG" id="thal:A1OE_1489"/>
<dbReference type="Proteomes" id="UP000010077">
    <property type="component" value="Chromosome"/>
</dbReference>
<name>K7Z656_9PROT</name>
<evidence type="ECO:0000313" key="2">
    <source>
        <dbReference type="Proteomes" id="UP000010077"/>
    </source>
</evidence>
<dbReference type="HOGENOM" id="CLU_3077918_0_0_5"/>
<protein>
    <submittedName>
        <fullName evidence="1">Uncharacterized protein</fullName>
    </submittedName>
</protein>
<organism evidence="1 2">
    <name type="scientific">Candidatus Endolissoclinum faulkneri L2</name>
    <dbReference type="NCBI Taxonomy" id="1193729"/>
    <lineage>
        <taxon>Bacteria</taxon>
        <taxon>Pseudomonadati</taxon>
        <taxon>Pseudomonadota</taxon>
        <taxon>Alphaproteobacteria</taxon>
        <taxon>Rhodospirillales</taxon>
        <taxon>Rhodospirillaceae</taxon>
        <taxon>Candidatus Endolissoclinum</taxon>
    </lineage>
</organism>
<sequence length="52" mass="6217">MFNTLSCVVLYLTIVRYTKFQSKLISFPKKRMQISLKQRNFSTYKNIILPTN</sequence>
<proteinExistence type="predicted"/>
<accession>K7Z656</accession>
<gene>
    <name evidence="1" type="ORF">A1OE_1489</name>
</gene>
<reference evidence="1 2" key="1">
    <citation type="journal article" date="2012" name="Proc. Natl. Acad. Sci. U.S.A.">
        <title>Genome streamlining and chemical defense in a coral reef symbiosis.</title>
        <authorList>
            <person name="Kwan J.C."/>
            <person name="Donia M.S."/>
            <person name="Han A.W."/>
            <person name="Hirose E."/>
            <person name="Haygood M.G."/>
            <person name="Schmidt E.W."/>
        </authorList>
    </citation>
    <scope>NUCLEOTIDE SEQUENCE [LARGE SCALE GENOMIC DNA]</scope>
    <source>
        <strain evidence="1 2">L2</strain>
    </source>
</reference>
<dbReference type="AlphaFoldDB" id="K7Z656"/>
<evidence type="ECO:0000313" key="1">
    <source>
        <dbReference type="EMBL" id="AFX99658.1"/>
    </source>
</evidence>
<keyword evidence="2" id="KW-1185">Reference proteome</keyword>
<dbReference type="EMBL" id="CP003539">
    <property type="protein sequence ID" value="AFX99658.1"/>
    <property type="molecule type" value="Genomic_DNA"/>
</dbReference>